<keyword evidence="3" id="KW-1185">Reference proteome</keyword>
<dbReference type="STRING" id="2070753.A0A3A2ZR97"/>
<keyword evidence="1" id="KW-0472">Membrane</keyword>
<evidence type="ECO:0000256" key="1">
    <source>
        <dbReference type="SAM" id="Phobius"/>
    </source>
</evidence>
<dbReference type="Gene3D" id="3.40.50.300">
    <property type="entry name" value="P-loop containing nucleotide triphosphate hydrolases"/>
    <property type="match status" value="1"/>
</dbReference>
<accession>A0A3A2ZR97</accession>
<dbReference type="PANTHER" id="PTHR36978">
    <property type="entry name" value="P-LOOP CONTAINING NUCLEOTIDE TRIPHOSPHATE HYDROLASE"/>
    <property type="match status" value="1"/>
</dbReference>
<gene>
    <name evidence="2" type="ORF">PHISCL_01965</name>
</gene>
<organism evidence="2 3">
    <name type="scientific">Aspergillus sclerotialis</name>
    <dbReference type="NCBI Taxonomy" id="2070753"/>
    <lineage>
        <taxon>Eukaryota</taxon>
        <taxon>Fungi</taxon>
        <taxon>Dikarya</taxon>
        <taxon>Ascomycota</taxon>
        <taxon>Pezizomycotina</taxon>
        <taxon>Eurotiomycetes</taxon>
        <taxon>Eurotiomycetidae</taxon>
        <taxon>Eurotiales</taxon>
        <taxon>Aspergillaceae</taxon>
        <taxon>Aspergillus</taxon>
        <taxon>Aspergillus subgen. Polypaecilum</taxon>
    </lineage>
</organism>
<dbReference type="Pfam" id="PF17784">
    <property type="entry name" value="Sulfotransfer_4"/>
    <property type="match status" value="1"/>
</dbReference>
<reference evidence="3" key="1">
    <citation type="submission" date="2017-02" db="EMBL/GenBank/DDBJ databases">
        <authorList>
            <person name="Tafer H."/>
            <person name="Lopandic K."/>
        </authorList>
    </citation>
    <scope>NUCLEOTIDE SEQUENCE [LARGE SCALE GENOMIC DNA]</scope>
    <source>
        <strain evidence="3">CBS 366.77</strain>
    </source>
</reference>
<dbReference type="InterPro" id="IPR027417">
    <property type="entry name" value="P-loop_NTPase"/>
</dbReference>
<dbReference type="AlphaFoldDB" id="A0A3A2ZR97"/>
<proteinExistence type="predicted"/>
<name>A0A3A2ZR97_9EURO</name>
<keyword evidence="1" id="KW-1133">Transmembrane helix</keyword>
<dbReference type="PANTHER" id="PTHR36978:SF4">
    <property type="entry name" value="P-LOOP CONTAINING NUCLEOSIDE TRIPHOSPHATE HYDROLASE PROTEIN"/>
    <property type="match status" value="1"/>
</dbReference>
<comment type="caution">
    <text evidence="2">The sequence shown here is derived from an EMBL/GenBank/DDBJ whole genome shotgun (WGS) entry which is preliminary data.</text>
</comment>
<evidence type="ECO:0008006" key="4">
    <source>
        <dbReference type="Google" id="ProtNLM"/>
    </source>
</evidence>
<dbReference type="SUPFAM" id="SSF52540">
    <property type="entry name" value="P-loop containing nucleoside triphosphate hydrolases"/>
    <property type="match status" value="1"/>
</dbReference>
<protein>
    <recommendedName>
        <fullName evidence="4">NAD dependent epimerase/dehydratase</fullName>
    </recommendedName>
</protein>
<dbReference type="OrthoDB" id="408152at2759"/>
<evidence type="ECO:0000313" key="3">
    <source>
        <dbReference type="Proteomes" id="UP000266188"/>
    </source>
</evidence>
<dbReference type="InterPro" id="IPR040632">
    <property type="entry name" value="Sulfotransfer_4"/>
</dbReference>
<feature type="transmembrane region" description="Helical" evidence="1">
    <location>
        <begin position="250"/>
        <end position="272"/>
    </location>
</feature>
<sequence length="279" mass="31857">MSKVESVEVQSNIDRRTCSRIKPMQVLVLGLCRTGTLSTWVALQQLGYETYHMTSILQNPKDAYMWHDALRAKYQGGKPFTRKEWDQLLGHVEAVTDFPAAVFVEELTQAYPDAKVVLTLRDVDAWYTSMQHTIMKQTYSTLATVMGWIDPELFGEGNQMCRTGFDGLFDGDFENNGKKAFNEHYDLVRRVVPADNLLEWKPQDGWEPLCKFLGKPVPTSPFPKANDKEVFQKKSSTVVRSTMLRFARKLTMYSAGFATLGILATYGFRAYARYQSLRS</sequence>
<evidence type="ECO:0000313" key="2">
    <source>
        <dbReference type="EMBL" id="RJE25702.1"/>
    </source>
</evidence>
<dbReference type="Proteomes" id="UP000266188">
    <property type="component" value="Unassembled WGS sequence"/>
</dbReference>
<dbReference type="EMBL" id="MVGC01000040">
    <property type="protein sequence ID" value="RJE25702.1"/>
    <property type="molecule type" value="Genomic_DNA"/>
</dbReference>
<keyword evidence="1" id="KW-0812">Transmembrane</keyword>